<dbReference type="PANTHER" id="PTHR43856:SF1">
    <property type="entry name" value="MITOCHONDRIAL CARDIOLIPIN HYDROLASE"/>
    <property type="match status" value="1"/>
</dbReference>
<proteinExistence type="inferred from homology"/>
<dbReference type="GO" id="GO:0016891">
    <property type="term" value="F:RNA endonuclease activity producing 5'-phosphomonoesters, hydrolytic mechanism"/>
    <property type="evidence" value="ECO:0007669"/>
    <property type="project" value="TreeGrafter"/>
</dbReference>
<dbReference type="EMBL" id="LSRL02000024">
    <property type="protein sequence ID" value="TDG49345.1"/>
    <property type="molecule type" value="Genomic_DNA"/>
</dbReference>
<dbReference type="GO" id="GO:0016042">
    <property type="term" value="P:lipid catabolic process"/>
    <property type="evidence" value="ECO:0007669"/>
    <property type="project" value="UniProtKB-KW"/>
</dbReference>
<evidence type="ECO:0000256" key="6">
    <source>
        <dbReference type="ARBA" id="ARBA00043167"/>
    </source>
</evidence>
<organism evidence="8 9">
    <name type="scientific">Drosophila navojoa</name>
    <name type="common">Fruit fly</name>
    <dbReference type="NCBI Taxonomy" id="7232"/>
    <lineage>
        <taxon>Eukaryota</taxon>
        <taxon>Metazoa</taxon>
        <taxon>Ecdysozoa</taxon>
        <taxon>Arthropoda</taxon>
        <taxon>Hexapoda</taxon>
        <taxon>Insecta</taxon>
        <taxon>Pterygota</taxon>
        <taxon>Neoptera</taxon>
        <taxon>Endopterygota</taxon>
        <taxon>Diptera</taxon>
        <taxon>Brachycera</taxon>
        <taxon>Muscomorpha</taxon>
        <taxon>Ephydroidea</taxon>
        <taxon>Drosophilidae</taxon>
        <taxon>Drosophila</taxon>
    </lineage>
</organism>
<evidence type="ECO:0000313" key="9">
    <source>
        <dbReference type="Proteomes" id="UP000295192"/>
    </source>
</evidence>
<comment type="caution">
    <text evidence="8">The sequence shown here is derived from an EMBL/GenBank/DDBJ whole genome shotgun (WGS) entry which is preliminary data.</text>
</comment>
<accession>A0A484BNA7</accession>
<dbReference type="InterPro" id="IPR025202">
    <property type="entry name" value="PLD-like_dom"/>
</dbReference>
<dbReference type="PANTHER" id="PTHR43856">
    <property type="entry name" value="CARDIOLIPIN HYDROLASE"/>
    <property type="match status" value="1"/>
</dbReference>
<feature type="domain" description="Phospholipase D-like" evidence="7">
    <location>
        <begin position="105"/>
        <end position="184"/>
    </location>
</feature>
<protein>
    <recommendedName>
        <fullName evidence="5">Mitochondrial cardiolipin hydrolase</fullName>
    </recommendedName>
    <alternativeName>
        <fullName evidence="6">Mitochondrial phospholipase</fullName>
    </alternativeName>
</protein>
<evidence type="ECO:0000313" key="8">
    <source>
        <dbReference type="EMBL" id="TDG49345.1"/>
    </source>
</evidence>
<dbReference type="GO" id="GO:0034587">
    <property type="term" value="P:piRNA processing"/>
    <property type="evidence" value="ECO:0007669"/>
    <property type="project" value="TreeGrafter"/>
</dbReference>
<keyword evidence="1" id="KW-0378">Hydrolase</keyword>
<evidence type="ECO:0000256" key="1">
    <source>
        <dbReference type="ARBA" id="ARBA00022801"/>
    </source>
</evidence>
<dbReference type="Gene3D" id="3.30.870.10">
    <property type="entry name" value="Endonuclease Chain A"/>
    <property type="match status" value="1"/>
</dbReference>
<reference evidence="8 9" key="1">
    <citation type="journal article" date="2019" name="J. Hered.">
        <title>An Improved Genome Assembly for Drosophila navojoa, the Basal Species in the mojavensis Cluster.</title>
        <authorList>
            <person name="Vanderlinde T."/>
            <person name="Dupim E.G."/>
            <person name="Nazario-Yepiz N.O."/>
            <person name="Carvalho A.B."/>
        </authorList>
    </citation>
    <scope>NUCLEOTIDE SEQUENCE [LARGE SCALE GENOMIC DNA]</scope>
    <source>
        <strain evidence="8">Navoj_Jal97</strain>
        <tissue evidence="8">Whole organism</tissue>
    </source>
</reference>
<dbReference type="OrthoDB" id="7852847at2759"/>
<keyword evidence="3" id="KW-0443">Lipid metabolism</keyword>
<evidence type="ECO:0000259" key="7">
    <source>
        <dbReference type="Pfam" id="PF13091"/>
    </source>
</evidence>
<evidence type="ECO:0000256" key="3">
    <source>
        <dbReference type="ARBA" id="ARBA00023098"/>
    </source>
</evidence>
<dbReference type="Proteomes" id="UP000295192">
    <property type="component" value="Unassembled WGS sequence"/>
</dbReference>
<keyword evidence="2" id="KW-0442">Lipid degradation</keyword>
<evidence type="ECO:0000256" key="5">
    <source>
        <dbReference type="ARBA" id="ARBA00040549"/>
    </source>
</evidence>
<keyword evidence="9" id="KW-1185">Reference proteome</keyword>
<sequence length="216" mass="24098">MEVIDIEEPTPAVNTAKPKTPGTAILLKVKRENVRIVVKGNKAYICMRCEPQQQPDFFGTNDLLADTLEIAEGHSDTSGYRLADDIRAGLEGQAVGGRRDPGTPLPPNVMLHQKLCIIDGEQCVLALDKQQRRWHHRLWYRTGYVLTGSLNWTKVGTGRNFENVVIASNRVNNALCENLFNDMWKHFPVLDLEAFDSIIAIPFEYGNNAPALQATG</sequence>
<dbReference type="SUPFAM" id="SSF56024">
    <property type="entry name" value="Phospholipase D/nuclease"/>
    <property type="match status" value="1"/>
</dbReference>
<evidence type="ECO:0000256" key="4">
    <source>
        <dbReference type="ARBA" id="ARBA00038012"/>
    </source>
</evidence>
<evidence type="ECO:0000256" key="2">
    <source>
        <dbReference type="ARBA" id="ARBA00022963"/>
    </source>
</evidence>
<dbReference type="Pfam" id="PF13091">
    <property type="entry name" value="PLDc_2"/>
    <property type="match status" value="1"/>
</dbReference>
<gene>
    <name evidence="8" type="ORF">AWZ03_004213</name>
</gene>
<comment type="similarity">
    <text evidence="4">Belongs to the phospholipase D family. MitoPLD/Zucchini subfamily.</text>
</comment>
<dbReference type="AlphaFoldDB" id="A0A484BNA7"/>
<dbReference type="GO" id="GO:0005739">
    <property type="term" value="C:mitochondrion"/>
    <property type="evidence" value="ECO:0007669"/>
    <property type="project" value="TreeGrafter"/>
</dbReference>
<dbReference type="InterPro" id="IPR051406">
    <property type="entry name" value="PLD_domain"/>
</dbReference>
<name>A0A484BNA7_DRONA</name>